<dbReference type="AlphaFoldDB" id="A0A9P8WBV4"/>
<accession>A0A9P8WBV4</accession>
<reference evidence="2 3" key="1">
    <citation type="journal article" date="2021" name="Nat. Commun.">
        <title>Genetic determinants of endophytism in the Arabidopsis root mycobiome.</title>
        <authorList>
            <person name="Mesny F."/>
            <person name="Miyauchi S."/>
            <person name="Thiergart T."/>
            <person name="Pickel B."/>
            <person name="Atanasova L."/>
            <person name="Karlsson M."/>
            <person name="Huettel B."/>
            <person name="Barry K.W."/>
            <person name="Haridas S."/>
            <person name="Chen C."/>
            <person name="Bauer D."/>
            <person name="Andreopoulos W."/>
            <person name="Pangilinan J."/>
            <person name="LaButti K."/>
            <person name="Riley R."/>
            <person name="Lipzen A."/>
            <person name="Clum A."/>
            <person name="Drula E."/>
            <person name="Henrissat B."/>
            <person name="Kohler A."/>
            <person name="Grigoriev I.V."/>
            <person name="Martin F.M."/>
            <person name="Hacquard S."/>
        </authorList>
    </citation>
    <scope>NUCLEOTIDE SEQUENCE [LARGE SCALE GENOMIC DNA]</scope>
    <source>
        <strain evidence="2 3">MPI-CAGE-CH-0241</strain>
    </source>
</reference>
<feature type="region of interest" description="Disordered" evidence="1">
    <location>
        <begin position="110"/>
        <end position="136"/>
    </location>
</feature>
<evidence type="ECO:0000256" key="1">
    <source>
        <dbReference type="SAM" id="MobiDB-lite"/>
    </source>
</evidence>
<name>A0A9P8WBV4_9HYPO</name>
<proteinExistence type="predicted"/>
<dbReference type="EMBL" id="JAGPYM010000006">
    <property type="protein sequence ID" value="KAH6893465.1"/>
    <property type="molecule type" value="Genomic_DNA"/>
</dbReference>
<protein>
    <submittedName>
        <fullName evidence="2">Uncharacterized protein</fullName>
    </submittedName>
</protein>
<dbReference type="Proteomes" id="UP000777438">
    <property type="component" value="Unassembled WGS sequence"/>
</dbReference>
<keyword evidence="3" id="KW-1185">Reference proteome</keyword>
<evidence type="ECO:0000313" key="2">
    <source>
        <dbReference type="EMBL" id="KAH6893465.1"/>
    </source>
</evidence>
<evidence type="ECO:0000313" key="3">
    <source>
        <dbReference type="Proteomes" id="UP000777438"/>
    </source>
</evidence>
<comment type="caution">
    <text evidence="2">The sequence shown here is derived from an EMBL/GenBank/DDBJ whole genome shotgun (WGS) entry which is preliminary data.</text>
</comment>
<organism evidence="2 3">
    <name type="scientific">Thelonectria olida</name>
    <dbReference type="NCBI Taxonomy" id="1576542"/>
    <lineage>
        <taxon>Eukaryota</taxon>
        <taxon>Fungi</taxon>
        <taxon>Dikarya</taxon>
        <taxon>Ascomycota</taxon>
        <taxon>Pezizomycotina</taxon>
        <taxon>Sordariomycetes</taxon>
        <taxon>Hypocreomycetidae</taxon>
        <taxon>Hypocreales</taxon>
        <taxon>Nectriaceae</taxon>
        <taxon>Thelonectria</taxon>
    </lineage>
</organism>
<sequence length="192" mass="20643">MRRVGEDGRFSDGRSKHLSAVLVATCLLVGAPCPHSVSSVTSRGRYPATVGPLAVSPVRILANLKGHLRSTYLSTLNAKAAESSKSRATYYEYGAGCSLKPCGSNPRCDKDSSLGQSLPAGRLRDSRVSPPAKATSRPDLHVCKWANRHRRGVSLQCVSSSQLVTSHMIILFSAGKGELHTVFAPLSLEKRW</sequence>
<gene>
    <name evidence="2" type="ORF">B0T10DRAFT_546698</name>
</gene>